<protein>
    <submittedName>
        <fullName evidence="1">10091_t:CDS:1</fullName>
    </submittedName>
</protein>
<comment type="caution">
    <text evidence="1">The sequence shown here is derived from an EMBL/GenBank/DDBJ whole genome shotgun (WGS) entry which is preliminary data.</text>
</comment>
<gene>
    <name evidence="1" type="ORF">AGERDE_LOCUS11700</name>
</gene>
<organism evidence="1 2">
    <name type="scientific">Ambispora gerdemannii</name>
    <dbReference type="NCBI Taxonomy" id="144530"/>
    <lineage>
        <taxon>Eukaryota</taxon>
        <taxon>Fungi</taxon>
        <taxon>Fungi incertae sedis</taxon>
        <taxon>Mucoromycota</taxon>
        <taxon>Glomeromycotina</taxon>
        <taxon>Glomeromycetes</taxon>
        <taxon>Archaeosporales</taxon>
        <taxon>Ambisporaceae</taxon>
        <taxon>Ambispora</taxon>
    </lineage>
</organism>
<evidence type="ECO:0000313" key="2">
    <source>
        <dbReference type="Proteomes" id="UP000789831"/>
    </source>
</evidence>
<proteinExistence type="predicted"/>
<dbReference type="Proteomes" id="UP000789831">
    <property type="component" value="Unassembled WGS sequence"/>
</dbReference>
<feature type="non-terminal residue" evidence="1">
    <location>
        <position position="1"/>
    </location>
</feature>
<sequence>MVVKISQKEQQKLSGLKELDIQQCSFCQRTNLLNLGVARNILDCHLYQELPRVRPIKVVKPNRSYDKCACYCCGEELAGAMCGEEVYWGAFTQQKEDLAE</sequence>
<evidence type="ECO:0000313" key="1">
    <source>
        <dbReference type="EMBL" id="CAG8658488.1"/>
    </source>
</evidence>
<accession>A0A9N9DZK7</accession>
<keyword evidence="2" id="KW-1185">Reference proteome</keyword>
<dbReference type="AlphaFoldDB" id="A0A9N9DZK7"/>
<name>A0A9N9DZK7_9GLOM</name>
<reference evidence="1" key="1">
    <citation type="submission" date="2021-06" db="EMBL/GenBank/DDBJ databases">
        <authorList>
            <person name="Kallberg Y."/>
            <person name="Tangrot J."/>
            <person name="Rosling A."/>
        </authorList>
    </citation>
    <scope>NUCLEOTIDE SEQUENCE</scope>
    <source>
        <strain evidence="1">MT106</strain>
    </source>
</reference>
<dbReference type="EMBL" id="CAJVPL010005475">
    <property type="protein sequence ID" value="CAG8658488.1"/>
    <property type="molecule type" value="Genomic_DNA"/>
</dbReference>